<evidence type="ECO:0000313" key="2">
    <source>
        <dbReference type="Proteomes" id="UP001165101"/>
    </source>
</evidence>
<accession>A0ACB5U8G8</accession>
<sequence>MIDNLSLLNRSVIKNIKPNNNVIFSDGTMVYLVLGEDNVFNDGAVVFKSNSSIKKDHLEFLQEIRKLVFNKQIKHTPIIVLPNGLDSVEEGLSLLRNNKVSFSKLTIGL</sequence>
<keyword evidence="2" id="KW-1185">Reference proteome</keyword>
<protein>
    <submittedName>
        <fullName evidence="1">Unnamed protein product</fullName>
    </submittedName>
</protein>
<dbReference type="Proteomes" id="UP001165101">
    <property type="component" value="Unassembled WGS sequence"/>
</dbReference>
<proteinExistence type="predicted"/>
<dbReference type="EMBL" id="BSXV01006506">
    <property type="protein sequence ID" value="GMF03863.1"/>
    <property type="molecule type" value="Genomic_DNA"/>
</dbReference>
<name>A0ACB5U8G8_CANBO</name>
<gene>
    <name evidence="1" type="ORF">Cboi01_000639600</name>
</gene>
<evidence type="ECO:0000313" key="1">
    <source>
        <dbReference type="EMBL" id="GMF03863.1"/>
    </source>
</evidence>
<organism evidence="1 2">
    <name type="scientific">Candida boidinii</name>
    <name type="common">Yeast</name>
    <dbReference type="NCBI Taxonomy" id="5477"/>
    <lineage>
        <taxon>Eukaryota</taxon>
        <taxon>Fungi</taxon>
        <taxon>Dikarya</taxon>
        <taxon>Ascomycota</taxon>
        <taxon>Saccharomycotina</taxon>
        <taxon>Pichiomycetes</taxon>
        <taxon>Pichiales</taxon>
        <taxon>Pichiaceae</taxon>
        <taxon>Ogataea</taxon>
        <taxon>Ogataea/Candida clade</taxon>
    </lineage>
</organism>
<comment type="caution">
    <text evidence="1">The sequence shown here is derived from an EMBL/GenBank/DDBJ whole genome shotgun (WGS) entry which is preliminary data.</text>
</comment>
<reference evidence="1" key="1">
    <citation type="submission" date="2023-04" db="EMBL/GenBank/DDBJ databases">
        <title>Candida boidinii NBRC 1967.</title>
        <authorList>
            <person name="Ichikawa N."/>
            <person name="Sato H."/>
            <person name="Tonouchi N."/>
        </authorList>
    </citation>
    <scope>NUCLEOTIDE SEQUENCE</scope>
    <source>
        <strain evidence="1">NBRC 1967</strain>
    </source>
</reference>